<dbReference type="EMBL" id="LSYV01000004">
    <property type="protein sequence ID" value="KXZ55272.1"/>
    <property type="molecule type" value="Genomic_DNA"/>
</dbReference>
<dbReference type="Pfam" id="PF08806">
    <property type="entry name" value="Sep15_SelM"/>
    <property type="match status" value="1"/>
</dbReference>
<dbReference type="InterPro" id="IPR014912">
    <property type="entry name" value="Sep15_SelM_dom"/>
</dbReference>
<evidence type="ECO:0000259" key="2">
    <source>
        <dbReference type="Pfam" id="PF08806"/>
    </source>
</evidence>
<protein>
    <recommendedName>
        <fullName evidence="2">Selenoprotein F/M domain-containing protein</fullName>
    </recommendedName>
</protein>
<accession>A0A150GZX1</accession>
<keyword evidence="4" id="KW-1185">Reference proteome</keyword>
<dbReference type="AlphaFoldDB" id="A0A150GZX1"/>
<sequence>MPAIALPAIKDFIDKRAKSYAPQLKVVYSQGAAPRLRLIGPSGSESVRIDNWKAANIIEFLEERLERPGIAMA</sequence>
<evidence type="ECO:0000256" key="1">
    <source>
        <dbReference type="ARBA" id="ARBA00005742"/>
    </source>
</evidence>
<name>A0A150GZX1_GONPE</name>
<reference evidence="4" key="1">
    <citation type="journal article" date="2016" name="Nat. Commun.">
        <title>The Gonium pectorale genome demonstrates co-option of cell cycle regulation during the evolution of multicellularity.</title>
        <authorList>
            <person name="Hanschen E.R."/>
            <person name="Marriage T.N."/>
            <person name="Ferris P.J."/>
            <person name="Hamaji T."/>
            <person name="Toyoda A."/>
            <person name="Fujiyama A."/>
            <person name="Neme R."/>
            <person name="Noguchi H."/>
            <person name="Minakuchi Y."/>
            <person name="Suzuki M."/>
            <person name="Kawai-Toyooka H."/>
            <person name="Smith D.R."/>
            <person name="Sparks H."/>
            <person name="Anderson J."/>
            <person name="Bakaric R."/>
            <person name="Luria V."/>
            <person name="Karger A."/>
            <person name="Kirschner M.W."/>
            <person name="Durand P.M."/>
            <person name="Michod R.E."/>
            <person name="Nozaki H."/>
            <person name="Olson B.J."/>
        </authorList>
    </citation>
    <scope>NUCLEOTIDE SEQUENCE [LARGE SCALE GENOMIC DNA]</scope>
    <source>
        <strain evidence="4">NIES-2863</strain>
    </source>
</reference>
<evidence type="ECO:0000313" key="4">
    <source>
        <dbReference type="Proteomes" id="UP000075714"/>
    </source>
</evidence>
<organism evidence="3 4">
    <name type="scientific">Gonium pectorale</name>
    <name type="common">Green alga</name>
    <dbReference type="NCBI Taxonomy" id="33097"/>
    <lineage>
        <taxon>Eukaryota</taxon>
        <taxon>Viridiplantae</taxon>
        <taxon>Chlorophyta</taxon>
        <taxon>core chlorophytes</taxon>
        <taxon>Chlorophyceae</taxon>
        <taxon>CS clade</taxon>
        <taxon>Chlamydomonadales</taxon>
        <taxon>Volvocaceae</taxon>
        <taxon>Gonium</taxon>
    </lineage>
</organism>
<gene>
    <name evidence="3" type="ORF">GPECTOR_3g409</name>
</gene>
<dbReference type="SUPFAM" id="SSF52833">
    <property type="entry name" value="Thioredoxin-like"/>
    <property type="match status" value="1"/>
</dbReference>
<dbReference type="InterPro" id="IPR036249">
    <property type="entry name" value="Thioredoxin-like_sf"/>
</dbReference>
<dbReference type="Proteomes" id="UP000075714">
    <property type="component" value="Unassembled WGS sequence"/>
</dbReference>
<dbReference type="OrthoDB" id="1910009at2759"/>
<comment type="similarity">
    <text evidence="1">Belongs to the selenoprotein M/F family.</text>
</comment>
<dbReference type="InterPro" id="IPR038219">
    <property type="entry name" value="Sep15/SelM_sf"/>
</dbReference>
<feature type="domain" description="Selenoprotein F/M" evidence="2">
    <location>
        <begin position="5"/>
        <end position="65"/>
    </location>
</feature>
<dbReference type="Gene3D" id="3.40.30.50">
    <property type="entry name" value="Sep15/SelM thioredoxin-like domain, active-site redox motif"/>
    <property type="match status" value="1"/>
</dbReference>
<dbReference type="STRING" id="33097.A0A150GZX1"/>
<proteinExistence type="inferred from homology"/>
<evidence type="ECO:0000313" key="3">
    <source>
        <dbReference type="EMBL" id="KXZ55272.1"/>
    </source>
</evidence>
<comment type="caution">
    <text evidence="3">The sequence shown here is derived from an EMBL/GenBank/DDBJ whole genome shotgun (WGS) entry which is preliminary data.</text>
</comment>